<dbReference type="SMART" id="SM00387">
    <property type="entry name" value="HATPase_c"/>
    <property type="match status" value="1"/>
</dbReference>
<dbReference type="InterPro" id="IPR004358">
    <property type="entry name" value="Sig_transdc_His_kin-like_C"/>
</dbReference>
<name>A0A852T2Y7_9MICO</name>
<keyword evidence="7" id="KW-0418">Kinase</keyword>
<dbReference type="CDD" id="cd00082">
    <property type="entry name" value="HisKA"/>
    <property type="match status" value="1"/>
</dbReference>
<evidence type="ECO:0000256" key="2">
    <source>
        <dbReference type="ARBA" id="ARBA00004236"/>
    </source>
</evidence>
<dbReference type="Gene3D" id="3.30.565.10">
    <property type="entry name" value="Histidine kinase-like ATPase, C-terminal domain"/>
    <property type="match status" value="1"/>
</dbReference>
<dbReference type="InterPro" id="IPR000014">
    <property type="entry name" value="PAS"/>
</dbReference>
<dbReference type="PRINTS" id="PR00344">
    <property type="entry name" value="BCTRLSENSOR"/>
</dbReference>
<evidence type="ECO:0000259" key="11">
    <source>
        <dbReference type="PROSITE" id="PS50109"/>
    </source>
</evidence>
<keyword evidence="8" id="KW-0067">ATP-binding</keyword>
<dbReference type="SUPFAM" id="SSF47384">
    <property type="entry name" value="Homodimeric domain of signal transducing histidine kinase"/>
    <property type="match status" value="1"/>
</dbReference>
<dbReference type="Pfam" id="PF02518">
    <property type="entry name" value="HATPase_c"/>
    <property type="match status" value="1"/>
</dbReference>
<dbReference type="SMART" id="SM00086">
    <property type="entry name" value="PAC"/>
    <property type="match status" value="3"/>
</dbReference>
<keyword evidence="16" id="KW-1185">Reference proteome</keyword>
<evidence type="ECO:0000256" key="4">
    <source>
        <dbReference type="ARBA" id="ARBA00022553"/>
    </source>
</evidence>
<reference evidence="15 16" key="1">
    <citation type="submission" date="2020-07" db="EMBL/GenBank/DDBJ databases">
        <title>Sequencing the genomes of 1000 actinobacteria strains.</title>
        <authorList>
            <person name="Klenk H.-P."/>
        </authorList>
    </citation>
    <scope>NUCLEOTIDE SEQUENCE [LARGE SCALE GENOMIC DNA]</scope>
    <source>
        <strain evidence="15 16">DSM 23871</strain>
    </source>
</reference>
<dbReference type="GO" id="GO:0000155">
    <property type="term" value="F:phosphorelay sensor kinase activity"/>
    <property type="evidence" value="ECO:0007669"/>
    <property type="project" value="InterPro"/>
</dbReference>
<dbReference type="Pfam" id="PF00989">
    <property type="entry name" value="PAS"/>
    <property type="match status" value="2"/>
</dbReference>
<feature type="domain" description="PAS" evidence="13">
    <location>
        <begin position="391"/>
        <end position="445"/>
    </location>
</feature>
<dbReference type="SUPFAM" id="SSF55785">
    <property type="entry name" value="PYP-like sensor domain (PAS domain)"/>
    <property type="match status" value="4"/>
</dbReference>
<evidence type="ECO:0000313" key="15">
    <source>
        <dbReference type="EMBL" id="NYD75203.1"/>
    </source>
</evidence>
<feature type="domain" description="PAS" evidence="13">
    <location>
        <begin position="160"/>
        <end position="215"/>
    </location>
</feature>
<sequence>MPQPKPSRASQTTPSDALRLNGLDALFHGHPDGVCVIDVDGTFVECNSALAALTGYPAEELTGMSFARLLHPDSLAYTLARFEEALAGENRRYVTRVVTPDGLIRSLDVTIIPLRGTDREVAAVLSIARDIGDVERSAAEAAGNEALVRMAARIAGFAGWAVDVTTGRIEWSEELFRLLGMEPGRMPEDAEQLALFEPEDRRAVRTAFQRTATHGDPLDVRATIVDATGRLVHAHLVGEPERNENGEVVRIHGAFHDVTALVRHREEQRAMARLLRSSLDQVHDAIGFVDRSWRFTFANSWALELGGIDEARLRDRTVWEMFPTALGSAFEGIYRDAMDRGIAGSARAFSPKWGCWFEVDAHPTEEGIAIIVRDVTEDQEARRTLEQYTRRVASQAALLDAARDAILVRDLDGVIRYWNRGAEAIYGIPATEAVGRSVRDLLYDDPAEFDAATEALMRDGYWVGELRQRRVDGSQLIADCRWQLSRGEDGEVTVFAVDSDITEYRRQEEQRIRTQRLESLGTLAGGIAHDLNNVLTPILMSVQLLRQDEPDARKRELLDTLDAAAQRGAGMIRQVLSFARGSEGRREPVDLVALLREVERFCRETLPPAIELVVDAPTELPAVTGDDTELFQVLVNLIANARDAMPQGGVLTVRAAADADGVRLEVRDSGCGMDERTAGRILEPFFTTKETGTGLGLPTSAAIVTAHGGELELTTTPGAGTSVAFVLPGARGEGGGRPSTHAPAAPRGGGRRVLVVDDEAAIGELVRQTLDQNGFVTEVARGAEALELLVAGRRFDAVVTDIMMPGVPGERIARLVTEQQPDAAIVLMSGMLPGPSARASVERDGASFLAKPFTPAALLATLDSALKKQRSLDPDAILRTLVEPALRDAVAVLSDGAPSEAERERLRAALTAAAESSQLALGERASDPRIHRIVGAAASAAMALSFGADLVASTDVVGRLEEGLRLVAAGSWPPEDQDPAAETLR</sequence>
<dbReference type="InterPro" id="IPR005467">
    <property type="entry name" value="His_kinase_dom"/>
</dbReference>
<feature type="domain" description="PAC" evidence="14">
    <location>
        <begin position="218"/>
        <end position="270"/>
    </location>
</feature>
<dbReference type="EC" id="2.7.13.3" evidence="3"/>
<keyword evidence="5" id="KW-0808">Transferase</keyword>
<evidence type="ECO:0000256" key="1">
    <source>
        <dbReference type="ARBA" id="ARBA00000085"/>
    </source>
</evidence>
<dbReference type="InterPro" id="IPR035965">
    <property type="entry name" value="PAS-like_dom_sf"/>
</dbReference>
<dbReference type="NCBIfam" id="TIGR00229">
    <property type="entry name" value="sensory_box"/>
    <property type="match status" value="4"/>
</dbReference>
<evidence type="ECO:0000259" key="13">
    <source>
        <dbReference type="PROSITE" id="PS50112"/>
    </source>
</evidence>
<dbReference type="InterPro" id="IPR013767">
    <property type="entry name" value="PAS_fold"/>
</dbReference>
<dbReference type="SUPFAM" id="SSF52172">
    <property type="entry name" value="CheY-like"/>
    <property type="match status" value="1"/>
</dbReference>
<dbReference type="Gene3D" id="1.10.287.130">
    <property type="match status" value="1"/>
</dbReference>
<evidence type="ECO:0000256" key="10">
    <source>
        <dbReference type="PROSITE-ProRule" id="PRU00169"/>
    </source>
</evidence>
<dbReference type="InterPro" id="IPR036890">
    <property type="entry name" value="HATPase_C_sf"/>
</dbReference>
<dbReference type="Gene3D" id="3.30.450.20">
    <property type="entry name" value="PAS domain"/>
    <property type="match status" value="4"/>
</dbReference>
<dbReference type="GO" id="GO:0006355">
    <property type="term" value="P:regulation of DNA-templated transcription"/>
    <property type="evidence" value="ECO:0007669"/>
    <property type="project" value="InterPro"/>
</dbReference>
<dbReference type="SMART" id="SM00388">
    <property type="entry name" value="HisKA"/>
    <property type="match status" value="1"/>
</dbReference>
<dbReference type="CDD" id="cd00130">
    <property type="entry name" value="PAS"/>
    <property type="match status" value="3"/>
</dbReference>
<dbReference type="Pfam" id="PF00072">
    <property type="entry name" value="Response_reg"/>
    <property type="match status" value="1"/>
</dbReference>
<evidence type="ECO:0000256" key="5">
    <source>
        <dbReference type="ARBA" id="ARBA00022679"/>
    </source>
</evidence>
<dbReference type="InterPro" id="IPR013655">
    <property type="entry name" value="PAS_fold_3"/>
</dbReference>
<dbReference type="GO" id="GO:0005524">
    <property type="term" value="F:ATP binding"/>
    <property type="evidence" value="ECO:0007669"/>
    <property type="project" value="UniProtKB-KW"/>
</dbReference>
<evidence type="ECO:0000256" key="3">
    <source>
        <dbReference type="ARBA" id="ARBA00012438"/>
    </source>
</evidence>
<dbReference type="AlphaFoldDB" id="A0A852T2Y7"/>
<dbReference type="SUPFAM" id="SSF55874">
    <property type="entry name" value="ATPase domain of HSP90 chaperone/DNA topoisomerase II/histidine kinase"/>
    <property type="match status" value="1"/>
</dbReference>
<proteinExistence type="predicted"/>
<dbReference type="Pfam" id="PF00512">
    <property type="entry name" value="HisKA"/>
    <property type="match status" value="1"/>
</dbReference>
<dbReference type="InterPro" id="IPR001610">
    <property type="entry name" value="PAC"/>
</dbReference>
<organism evidence="15 16">
    <name type="scientific">Leifsonia soli</name>
    <dbReference type="NCBI Taxonomy" id="582665"/>
    <lineage>
        <taxon>Bacteria</taxon>
        <taxon>Bacillati</taxon>
        <taxon>Actinomycetota</taxon>
        <taxon>Actinomycetes</taxon>
        <taxon>Micrococcales</taxon>
        <taxon>Microbacteriaceae</taxon>
        <taxon>Leifsonia</taxon>
    </lineage>
</organism>
<evidence type="ECO:0000256" key="7">
    <source>
        <dbReference type="ARBA" id="ARBA00022777"/>
    </source>
</evidence>
<dbReference type="InterPro" id="IPR003661">
    <property type="entry name" value="HisK_dim/P_dom"/>
</dbReference>
<dbReference type="InterPro" id="IPR013656">
    <property type="entry name" value="PAS_4"/>
</dbReference>
<feature type="modified residue" description="4-aspartylphosphate" evidence="10">
    <location>
        <position position="801"/>
    </location>
</feature>
<keyword evidence="6" id="KW-0547">Nucleotide-binding</keyword>
<dbReference type="Pfam" id="PF08448">
    <property type="entry name" value="PAS_4"/>
    <property type="match status" value="1"/>
</dbReference>
<evidence type="ECO:0000259" key="12">
    <source>
        <dbReference type="PROSITE" id="PS50110"/>
    </source>
</evidence>
<dbReference type="Gene3D" id="3.40.50.2300">
    <property type="match status" value="1"/>
</dbReference>
<comment type="caution">
    <text evidence="15">The sequence shown here is derived from an EMBL/GenBank/DDBJ whole genome shotgun (WGS) entry which is preliminary data.</text>
</comment>
<dbReference type="InterPro" id="IPR003594">
    <property type="entry name" value="HATPase_dom"/>
</dbReference>
<dbReference type="SMART" id="SM00448">
    <property type="entry name" value="REC"/>
    <property type="match status" value="1"/>
</dbReference>
<dbReference type="InterPro" id="IPR011006">
    <property type="entry name" value="CheY-like_superfamily"/>
</dbReference>
<dbReference type="PANTHER" id="PTHR43065">
    <property type="entry name" value="SENSOR HISTIDINE KINASE"/>
    <property type="match status" value="1"/>
</dbReference>
<feature type="domain" description="PAC" evidence="14">
    <location>
        <begin position="91"/>
        <end position="143"/>
    </location>
</feature>
<evidence type="ECO:0000313" key="16">
    <source>
        <dbReference type="Proteomes" id="UP000589620"/>
    </source>
</evidence>
<dbReference type="InterPro" id="IPR036097">
    <property type="entry name" value="HisK_dim/P_sf"/>
</dbReference>
<evidence type="ECO:0000259" key="14">
    <source>
        <dbReference type="PROSITE" id="PS50113"/>
    </source>
</evidence>
<evidence type="ECO:0000256" key="8">
    <source>
        <dbReference type="ARBA" id="ARBA00022840"/>
    </source>
</evidence>
<dbReference type="PROSITE" id="PS50112">
    <property type="entry name" value="PAS"/>
    <property type="match status" value="3"/>
</dbReference>
<dbReference type="Proteomes" id="UP000589620">
    <property type="component" value="Unassembled WGS sequence"/>
</dbReference>
<accession>A0A852T2Y7</accession>
<dbReference type="RefSeq" id="WP_179457206.1">
    <property type="nucleotide sequence ID" value="NZ_BAAAPX010000001.1"/>
</dbReference>
<comment type="subcellular location">
    <subcellularLocation>
        <location evidence="2">Cell membrane</location>
    </subcellularLocation>
</comment>
<dbReference type="InterPro" id="IPR000700">
    <property type="entry name" value="PAS-assoc_C"/>
</dbReference>
<dbReference type="PROSITE" id="PS50113">
    <property type="entry name" value="PAC"/>
    <property type="match status" value="2"/>
</dbReference>
<gene>
    <name evidence="15" type="ORF">BJ963_002722</name>
</gene>
<feature type="domain" description="Response regulatory" evidence="12">
    <location>
        <begin position="752"/>
        <end position="866"/>
    </location>
</feature>
<dbReference type="Pfam" id="PF08447">
    <property type="entry name" value="PAS_3"/>
    <property type="match status" value="1"/>
</dbReference>
<feature type="domain" description="Histidine kinase" evidence="11">
    <location>
        <begin position="526"/>
        <end position="731"/>
    </location>
</feature>
<comment type="catalytic activity">
    <reaction evidence="1">
        <text>ATP + protein L-histidine = ADP + protein N-phospho-L-histidine.</text>
        <dbReference type="EC" id="2.7.13.3"/>
    </reaction>
</comment>
<keyword evidence="4 10" id="KW-0597">Phosphoprotein</keyword>
<dbReference type="PROSITE" id="PS50109">
    <property type="entry name" value="HIS_KIN"/>
    <property type="match status" value="1"/>
</dbReference>
<keyword evidence="9" id="KW-0902">Two-component regulatory system</keyword>
<dbReference type="PANTHER" id="PTHR43065:SF46">
    <property type="entry name" value="C4-DICARBOXYLATE TRANSPORT SENSOR PROTEIN DCTB"/>
    <property type="match status" value="1"/>
</dbReference>
<protein>
    <recommendedName>
        <fullName evidence="3">histidine kinase</fullName>
        <ecNumber evidence="3">2.7.13.3</ecNumber>
    </recommendedName>
</protein>
<evidence type="ECO:0000256" key="6">
    <source>
        <dbReference type="ARBA" id="ARBA00022741"/>
    </source>
</evidence>
<feature type="domain" description="PAS" evidence="13">
    <location>
        <begin position="19"/>
        <end position="89"/>
    </location>
</feature>
<dbReference type="EMBL" id="JACCBJ010000001">
    <property type="protein sequence ID" value="NYD75203.1"/>
    <property type="molecule type" value="Genomic_DNA"/>
</dbReference>
<dbReference type="PROSITE" id="PS50110">
    <property type="entry name" value="RESPONSE_REGULATORY"/>
    <property type="match status" value="1"/>
</dbReference>
<dbReference type="SMART" id="SM00091">
    <property type="entry name" value="PAS"/>
    <property type="match status" value="4"/>
</dbReference>
<dbReference type="InterPro" id="IPR001789">
    <property type="entry name" value="Sig_transdc_resp-reg_receiver"/>
</dbReference>
<dbReference type="GO" id="GO:0005886">
    <property type="term" value="C:plasma membrane"/>
    <property type="evidence" value="ECO:0007669"/>
    <property type="project" value="UniProtKB-SubCell"/>
</dbReference>
<evidence type="ECO:0000256" key="9">
    <source>
        <dbReference type="ARBA" id="ARBA00023012"/>
    </source>
</evidence>